<sequence length="289" mass="32994">DDPIQTAILIFAMHGFTLCSFIALMNYAHVFREGTFITVVLGPLAACLPKPLSMGIIRMTMVLVTMMWTMIPSMSMLQLLTLTRKLEWSVTKRMLISFIFPSFCILIVGTTVEELIPSSAFEKIMIRISDEVYDANETLITFGSTMRYPETNYNRTLVYFALFYAIIPYSLTYVALAILIYEIQKRLRIRGMTMSERTRRLQRDFLLMQLLQTVLPLVVLSSPFTVFLYGVFTQADLGLSALWFTSSLWICPSVQALVQLRYTRQSSKGKSLQATVVSMSATQKQQRKT</sequence>
<reference evidence="3" key="1">
    <citation type="submission" date="2022-10" db="EMBL/GenBank/DDBJ databases">
        <title>Genome assembly of Pristionchus species.</title>
        <authorList>
            <person name="Yoshida K."/>
            <person name="Sommer R.J."/>
        </authorList>
    </citation>
    <scope>NUCLEOTIDE SEQUENCE [LARGE SCALE GENOMIC DNA]</scope>
    <source>
        <strain evidence="3">RS5460</strain>
    </source>
</reference>
<proteinExistence type="predicted"/>
<feature type="transmembrane region" description="Helical" evidence="1">
    <location>
        <begin position="241"/>
        <end position="260"/>
    </location>
</feature>
<feature type="transmembrane region" description="Helical" evidence="1">
    <location>
        <begin position="205"/>
        <end position="229"/>
    </location>
</feature>
<protein>
    <recommendedName>
        <fullName evidence="4">G protein-coupled receptor</fullName>
    </recommendedName>
</protein>
<gene>
    <name evidence="2" type="ORF">PMAYCL1PPCAC_15390</name>
</gene>
<keyword evidence="1" id="KW-0472">Membrane</keyword>
<feature type="transmembrane region" description="Helical" evidence="1">
    <location>
        <begin position="6"/>
        <end position="24"/>
    </location>
</feature>
<feature type="transmembrane region" description="Helical" evidence="1">
    <location>
        <begin position="157"/>
        <end position="184"/>
    </location>
</feature>
<organism evidence="2 3">
    <name type="scientific">Pristionchus mayeri</name>
    <dbReference type="NCBI Taxonomy" id="1317129"/>
    <lineage>
        <taxon>Eukaryota</taxon>
        <taxon>Metazoa</taxon>
        <taxon>Ecdysozoa</taxon>
        <taxon>Nematoda</taxon>
        <taxon>Chromadorea</taxon>
        <taxon>Rhabditida</taxon>
        <taxon>Rhabditina</taxon>
        <taxon>Diplogasteromorpha</taxon>
        <taxon>Diplogasteroidea</taxon>
        <taxon>Neodiplogasteridae</taxon>
        <taxon>Pristionchus</taxon>
    </lineage>
</organism>
<evidence type="ECO:0000313" key="3">
    <source>
        <dbReference type="Proteomes" id="UP001328107"/>
    </source>
</evidence>
<feature type="transmembrane region" description="Helical" evidence="1">
    <location>
        <begin position="63"/>
        <end position="82"/>
    </location>
</feature>
<dbReference type="PANTHER" id="PTHR22943:SF248">
    <property type="entry name" value="SEVEN TM RECEPTOR"/>
    <property type="match status" value="1"/>
</dbReference>
<feature type="transmembrane region" description="Helical" evidence="1">
    <location>
        <begin position="94"/>
        <end position="112"/>
    </location>
</feature>
<dbReference type="AlphaFoldDB" id="A0AAN5HY04"/>
<keyword evidence="1" id="KW-1133">Transmembrane helix</keyword>
<accession>A0AAN5HY04</accession>
<keyword evidence="1" id="KW-0812">Transmembrane</keyword>
<feature type="non-terminal residue" evidence="2">
    <location>
        <position position="289"/>
    </location>
</feature>
<dbReference type="Pfam" id="PF10326">
    <property type="entry name" value="7TM_GPCR_Str"/>
    <property type="match status" value="1"/>
</dbReference>
<evidence type="ECO:0008006" key="4">
    <source>
        <dbReference type="Google" id="ProtNLM"/>
    </source>
</evidence>
<name>A0AAN5HY04_9BILA</name>
<feature type="non-terminal residue" evidence="2">
    <location>
        <position position="1"/>
    </location>
</feature>
<evidence type="ECO:0000313" key="2">
    <source>
        <dbReference type="EMBL" id="GMR45194.1"/>
    </source>
</evidence>
<comment type="caution">
    <text evidence="2">The sequence shown here is derived from an EMBL/GenBank/DDBJ whole genome shotgun (WGS) entry which is preliminary data.</text>
</comment>
<evidence type="ECO:0000256" key="1">
    <source>
        <dbReference type="SAM" id="Phobius"/>
    </source>
</evidence>
<dbReference type="EMBL" id="BTRK01000004">
    <property type="protein sequence ID" value="GMR45194.1"/>
    <property type="molecule type" value="Genomic_DNA"/>
</dbReference>
<dbReference type="Proteomes" id="UP001328107">
    <property type="component" value="Unassembled WGS sequence"/>
</dbReference>
<keyword evidence="3" id="KW-1185">Reference proteome</keyword>
<dbReference type="PANTHER" id="PTHR22943">
    <property type="entry name" value="7-TRANSMEMBRANE DOMAIN RECEPTOR C.ELEGANS"/>
    <property type="match status" value="1"/>
</dbReference>
<dbReference type="InterPro" id="IPR019428">
    <property type="entry name" value="7TM_GPCR_serpentine_rcpt_Str"/>
</dbReference>